<keyword evidence="2" id="KW-0489">Methyltransferase</keyword>
<accession>A0ABY6BV94</accession>
<dbReference type="PANTHER" id="PTHR33841:SF1">
    <property type="entry name" value="DNA METHYLTRANSFERASE A"/>
    <property type="match status" value="1"/>
</dbReference>
<dbReference type="InterPro" id="IPR050953">
    <property type="entry name" value="N4_N6_ade-DNA_methylase"/>
</dbReference>
<protein>
    <recommendedName>
        <fullName evidence="1">site-specific DNA-methyltransferase (adenine-specific)</fullName>
        <ecNumber evidence="1">2.1.1.72</ecNumber>
    </recommendedName>
</protein>
<feature type="domain" description="MmeI-like helicase spacer" evidence="6">
    <location>
        <begin position="188"/>
        <end position="260"/>
    </location>
</feature>
<evidence type="ECO:0000313" key="8">
    <source>
        <dbReference type="EMBL" id="UXI79614.1"/>
    </source>
</evidence>
<feature type="domain" description="MmeI-like N-terminal" evidence="5">
    <location>
        <begin position="11"/>
        <end position="179"/>
    </location>
</feature>
<dbReference type="InterPro" id="IPR046817">
    <property type="entry name" value="MmeI_N"/>
</dbReference>
<evidence type="ECO:0000259" key="7">
    <source>
        <dbReference type="Pfam" id="PF20473"/>
    </source>
</evidence>
<dbReference type="Gene3D" id="3.40.50.150">
    <property type="entry name" value="Vaccinia Virus protein VP39"/>
    <property type="match status" value="1"/>
</dbReference>
<proteinExistence type="predicted"/>
<dbReference type="InterPro" id="IPR046819">
    <property type="entry name" value="MmeI_hel"/>
</dbReference>
<comment type="catalytic activity">
    <reaction evidence="4">
        <text>a 2'-deoxyadenosine in DNA + S-adenosyl-L-methionine = an N(6)-methyl-2'-deoxyadenosine in DNA + S-adenosyl-L-homocysteine + H(+)</text>
        <dbReference type="Rhea" id="RHEA:15197"/>
        <dbReference type="Rhea" id="RHEA-COMP:12418"/>
        <dbReference type="Rhea" id="RHEA-COMP:12419"/>
        <dbReference type="ChEBI" id="CHEBI:15378"/>
        <dbReference type="ChEBI" id="CHEBI:57856"/>
        <dbReference type="ChEBI" id="CHEBI:59789"/>
        <dbReference type="ChEBI" id="CHEBI:90615"/>
        <dbReference type="ChEBI" id="CHEBI:90616"/>
        <dbReference type="EC" id="2.1.1.72"/>
    </reaction>
</comment>
<dbReference type="InterPro" id="IPR046816">
    <property type="entry name" value="MmeI_Mtase"/>
</dbReference>
<dbReference type="RefSeq" id="WP_261699258.1">
    <property type="nucleotide sequence ID" value="NZ_CP104697.1"/>
</dbReference>
<name>A0ABY6BV94_9ACTN</name>
<sequence>MRSGEEIQKALGQFSKKWASYSGTEKAEAQTFLNQLFEAYGSDRLDVGAKFEAFKSSAGFMDMHWPGICIFEMKAPHVKVSSAREQVKRYWEESADEEADIPAAQWVVLCNFKEFELWEPGRFPKSPRATFTLEELPSRYEALLFLAGVDQRPNFTEHHKELTAKAANIIGDLYRSLVDRSAAPPDEIIRFTMQSVWTMFAEELGLLSGSPFQKTLEQLHKNPDQSAQSLGFLFKVLSQKGDQHRKGILAGTRYVNGQLFSNPAWVGLNAQEVRILAEAATYDWSKVEPTIFGSLLERVIAGKLGAHYTHEADIMKIVDPTIVRPWQERIEAAATPGEALQVLKDLCSFRVFDPACGCGNFLYVSYREMRRLESVAKQRIQDLAAATGLPLPKEKLPYVPLSNFYGMDIQPAAVLIARVTLWMGHRQMIDKYGEAEAPLPLVNLAGITIGDAVFSDWPEVDCIVGNPPFIGDRKIRRDLGSAYLERLKTGFPGVGVVDYSAYWFRRAHDHLKDGQRAGLVSTNTLRENKHRLASLRYIVDRGGVITDAISTQKWPGEAHVHVSITNWVKNPPEPSEEFYLDGVPVEGINPKLKAGPTLPESLKIPQNKGKAFIGCQPTGDGFILKDEEAAELIAAGEGAVVRRYLTSDDLADVVGAEPGRWIIDFGTMPLEAARKYPKSLKIVREKVRPHREGKERHFARLWWQFAWPRPEMRKALTGKSRYVVSTLTGKRLLFAWASSDWCPSNKVGVFPFDDDYSMGILCSNAFDAWAWNESATLEERLLFTPSTAFESYPWPTPSPELREEVAAAARTLLERRNAISQTEEVGLTELYNRVDEGAYADLVKLHDSLNSAVVACYNWPREVAKDRLELLRRLGDLNRSMGSRTGGTFF</sequence>
<evidence type="ECO:0000256" key="4">
    <source>
        <dbReference type="ARBA" id="ARBA00047942"/>
    </source>
</evidence>
<keyword evidence="9" id="KW-1185">Reference proteome</keyword>
<dbReference type="EMBL" id="CP104697">
    <property type="protein sequence ID" value="UXI79614.1"/>
    <property type="molecule type" value="Genomic_DNA"/>
</dbReference>
<evidence type="ECO:0000256" key="3">
    <source>
        <dbReference type="ARBA" id="ARBA00022679"/>
    </source>
</evidence>
<dbReference type="PANTHER" id="PTHR33841">
    <property type="entry name" value="DNA METHYLTRANSFERASE YEEA-RELATED"/>
    <property type="match status" value="1"/>
</dbReference>
<evidence type="ECO:0000259" key="5">
    <source>
        <dbReference type="Pfam" id="PF20464"/>
    </source>
</evidence>
<dbReference type="Pfam" id="PF20473">
    <property type="entry name" value="MmeI_Mtase"/>
    <property type="match status" value="1"/>
</dbReference>
<dbReference type="Pfam" id="PF20464">
    <property type="entry name" value="MmeI_N"/>
    <property type="match status" value="1"/>
</dbReference>
<keyword evidence="3" id="KW-0808">Transferase</keyword>
<evidence type="ECO:0000313" key="9">
    <source>
        <dbReference type="Proteomes" id="UP001064390"/>
    </source>
</evidence>
<dbReference type="InterPro" id="IPR029063">
    <property type="entry name" value="SAM-dependent_MTases_sf"/>
</dbReference>
<reference evidence="8" key="1">
    <citation type="submission" date="2022-09" db="EMBL/GenBank/DDBJ databases">
        <title>Streptomyces vinaceusdrappus strain AC-40.</title>
        <authorList>
            <person name="Sedeek A.M."/>
            <person name="Salah I."/>
            <person name="Kamel H.L."/>
            <person name="Soltan M.A."/>
            <person name="Elsayed T.R."/>
        </authorList>
    </citation>
    <scope>NUCLEOTIDE SEQUENCE</scope>
    <source>
        <strain evidence="8">AC-40</strain>
    </source>
</reference>
<feature type="domain" description="MmeI-like DNA-methyltransferase" evidence="7">
    <location>
        <begin position="339"/>
        <end position="564"/>
    </location>
</feature>
<dbReference type="EC" id="2.1.1.72" evidence="1"/>
<dbReference type="SUPFAM" id="SSF53335">
    <property type="entry name" value="S-adenosyl-L-methionine-dependent methyltransferases"/>
    <property type="match status" value="1"/>
</dbReference>
<evidence type="ECO:0000256" key="1">
    <source>
        <dbReference type="ARBA" id="ARBA00011900"/>
    </source>
</evidence>
<evidence type="ECO:0000259" key="6">
    <source>
        <dbReference type="Pfam" id="PF20465"/>
    </source>
</evidence>
<gene>
    <name evidence="8" type="ORF">N6Q81_17110</name>
</gene>
<dbReference type="Pfam" id="PF20465">
    <property type="entry name" value="MmeI_hel"/>
    <property type="match status" value="1"/>
</dbReference>
<dbReference type="Proteomes" id="UP001064390">
    <property type="component" value="Chromosome"/>
</dbReference>
<organism evidence="8 9">
    <name type="scientific">Streptomyces vinaceusdrappus</name>
    <dbReference type="NCBI Taxonomy" id="67376"/>
    <lineage>
        <taxon>Bacteria</taxon>
        <taxon>Bacillati</taxon>
        <taxon>Actinomycetota</taxon>
        <taxon>Actinomycetes</taxon>
        <taxon>Kitasatosporales</taxon>
        <taxon>Streptomycetaceae</taxon>
        <taxon>Streptomyces</taxon>
        <taxon>Streptomyces rochei group</taxon>
    </lineage>
</organism>
<evidence type="ECO:0000256" key="2">
    <source>
        <dbReference type="ARBA" id="ARBA00022603"/>
    </source>
</evidence>